<evidence type="ECO:0000313" key="2">
    <source>
        <dbReference type="Proteomes" id="UP000050761"/>
    </source>
</evidence>
<dbReference type="AlphaFoldDB" id="A0A183GVL0"/>
<name>A0A183GVL0_HELPZ</name>
<protein>
    <submittedName>
        <fullName evidence="3">Secreted protein</fullName>
    </submittedName>
</protein>
<reference evidence="1 2" key="1">
    <citation type="submission" date="2018-11" db="EMBL/GenBank/DDBJ databases">
        <authorList>
            <consortium name="Pathogen Informatics"/>
        </authorList>
    </citation>
    <scope>NUCLEOTIDE SEQUENCE [LARGE SCALE GENOMIC DNA]</scope>
</reference>
<proteinExistence type="predicted"/>
<dbReference type="EMBL" id="UZAH01040725">
    <property type="protein sequence ID" value="VDP59137.1"/>
    <property type="molecule type" value="Genomic_DNA"/>
</dbReference>
<keyword evidence="2" id="KW-1185">Reference proteome</keyword>
<evidence type="ECO:0000313" key="3">
    <source>
        <dbReference type="WBParaSite" id="HPBE_0002673001-mRNA-1"/>
    </source>
</evidence>
<accession>A0A3P8E4X4</accession>
<evidence type="ECO:0000313" key="1">
    <source>
        <dbReference type="EMBL" id="VDP59137.1"/>
    </source>
</evidence>
<dbReference type="Proteomes" id="UP000050761">
    <property type="component" value="Unassembled WGS sequence"/>
</dbReference>
<sequence length="95" mass="10761">MRQIWRTHTSEAALNSSANSTALTALTFTLGPAGSDSLRWLIRFTRCRSISRRRDCSLITDEVPKKLLLYIARTESGRRIKEHAPTDSTTQVEKI</sequence>
<accession>A0A183GVL0</accession>
<reference evidence="3" key="2">
    <citation type="submission" date="2019-09" db="UniProtKB">
        <authorList>
            <consortium name="WormBaseParasite"/>
        </authorList>
    </citation>
    <scope>IDENTIFICATION</scope>
</reference>
<gene>
    <name evidence="1" type="ORF">HPBE_LOCUS26729</name>
</gene>
<dbReference type="WBParaSite" id="HPBE_0002673001-mRNA-1">
    <property type="protein sequence ID" value="HPBE_0002673001-mRNA-1"/>
    <property type="gene ID" value="HPBE_0002673001"/>
</dbReference>
<organism evidence="2 3">
    <name type="scientific">Heligmosomoides polygyrus</name>
    <name type="common">Parasitic roundworm</name>
    <dbReference type="NCBI Taxonomy" id="6339"/>
    <lineage>
        <taxon>Eukaryota</taxon>
        <taxon>Metazoa</taxon>
        <taxon>Ecdysozoa</taxon>
        <taxon>Nematoda</taxon>
        <taxon>Chromadorea</taxon>
        <taxon>Rhabditida</taxon>
        <taxon>Rhabditina</taxon>
        <taxon>Rhabditomorpha</taxon>
        <taxon>Strongyloidea</taxon>
        <taxon>Heligmosomidae</taxon>
        <taxon>Heligmosomoides</taxon>
    </lineage>
</organism>